<keyword evidence="4 6" id="KW-0808">Transferase</keyword>
<comment type="caution">
    <text evidence="7">The sequence shown here is derived from an EMBL/GenBank/DDBJ whole genome shotgun (WGS) entry which is preliminary data.</text>
</comment>
<feature type="binding site" evidence="6">
    <location>
        <position position="90"/>
    </location>
    <ligand>
        <name>S-adenosyl-L-methionine</name>
        <dbReference type="ChEBI" id="CHEBI:59789"/>
    </ligand>
</feature>
<evidence type="ECO:0000256" key="5">
    <source>
        <dbReference type="ARBA" id="ARBA00022691"/>
    </source>
</evidence>
<dbReference type="Proteomes" id="UP000315525">
    <property type="component" value="Unassembled WGS sequence"/>
</dbReference>
<protein>
    <recommendedName>
        <fullName evidence="6">Ribosomal RNA small subunit methyltransferase G</fullName>
        <ecNumber evidence="6">2.1.1.-</ecNumber>
    </recommendedName>
    <alternativeName>
        <fullName evidence="6">16S rRNA 7-methylguanosine methyltransferase</fullName>
        <shortName evidence="6">16S rRNA m7G methyltransferase</shortName>
    </alternativeName>
</protein>
<dbReference type="InterPro" id="IPR003682">
    <property type="entry name" value="rRNA_ssu_MeTfrase_G"/>
</dbReference>
<feature type="binding site" evidence="6">
    <location>
        <position position="85"/>
    </location>
    <ligand>
        <name>S-adenosyl-L-methionine</name>
        <dbReference type="ChEBI" id="CHEBI:59789"/>
    </ligand>
</feature>
<dbReference type="GO" id="GO:0005829">
    <property type="term" value="C:cytosol"/>
    <property type="evidence" value="ECO:0007669"/>
    <property type="project" value="TreeGrafter"/>
</dbReference>
<proteinExistence type="inferred from homology"/>
<dbReference type="GO" id="GO:0070043">
    <property type="term" value="F:rRNA (guanine-N7-)-methyltransferase activity"/>
    <property type="evidence" value="ECO:0007669"/>
    <property type="project" value="UniProtKB-UniRule"/>
</dbReference>
<dbReference type="EMBL" id="SOJN01000031">
    <property type="protein sequence ID" value="TET47136.1"/>
    <property type="molecule type" value="Genomic_DNA"/>
</dbReference>
<name>A0A523UX85_UNCT6</name>
<dbReference type="PANTHER" id="PTHR31760:SF0">
    <property type="entry name" value="S-ADENOSYL-L-METHIONINE-DEPENDENT METHYLTRANSFERASES SUPERFAMILY PROTEIN"/>
    <property type="match status" value="1"/>
</dbReference>
<dbReference type="AlphaFoldDB" id="A0A523UX85"/>
<dbReference type="EC" id="2.1.1.-" evidence="6"/>
<evidence type="ECO:0000313" key="8">
    <source>
        <dbReference type="Proteomes" id="UP000315525"/>
    </source>
</evidence>
<dbReference type="InterPro" id="IPR029063">
    <property type="entry name" value="SAM-dependent_MTases_sf"/>
</dbReference>
<dbReference type="HAMAP" id="MF_00074">
    <property type="entry name" value="16SrRNA_methyltr_G"/>
    <property type="match status" value="1"/>
</dbReference>
<evidence type="ECO:0000256" key="6">
    <source>
        <dbReference type="HAMAP-Rule" id="MF_00074"/>
    </source>
</evidence>
<sequence length="223" mass="24627">MVSAMDTEAQMEQLISGAGELGIRLSESQVGLFRTYLEEILTWNKRRNIVSRNDEKRIAGYHFIDSLSALELLPKKKGVKCLDLGSGAGFPAIPMKIARPDISLTLAEPKRWRYLFLEKVVETLGLQNTEVFRGRAEELAASHSRHDVVLVRAVAKLRDAVSMAIPLLSPGGIMIAFKSKDVVNEMNQAVKPLLAGGAKVVCMKKVVLPLTEVTRVFVVTEKL</sequence>
<keyword evidence="2 6" id="KW-0698">rRNA processing</keyword>
<keyword evidence="3 6" id="KW-0489">Methyltransferase</keyword>
<comment type="function">
    <text evidence="6">Specifically methylates the N7 position of a guanine in 16S rRNA.</text>
</comment>
<dbReference type="NCBIfam" id="TIGR00138">
    <property type="entry name" value="rsmG_gidB"/>
    <property type="match status" value="1"/>
</dbReference>
<dbReference type="Gene3D" id="3.40.50.150">
    <property type="entry name" value="Vaccinia Virus protein VP39"/>
    <property type="match status" value="1"/>
</dbReference>
<organism evidence="7 8">
    <name type="scientific">candidate division TA06 bacterium</name>
    <dbReference type="NCBI Taxonomy" id="2250710"/>
    <lineage>
        <taxon>Bacteria</taxon>
        <taxon>Bacteria division TA06</taxon>
    </lineage>
</organism>
<comment type="similarity">
    <text evidence="6">Belongs to the methyltransferase superfamily. RNA methyltransferase RsmG family.</text>
</comment>
<evidence type="ECO:0000256" key="3">
    <source>
        <dbReference type="ARBA" id="ARBA00022603"/>
    </source>
</evidence>
<comment type="caution">
    <text evidence="6">Lacks conserved residue(s) required for the propagation of feature annotation.</text>
</comment>
<accession>A0A523UX85</accession>
<evidence type="ECO:0000256" key="1">
    <source>
        <dbReference type="ARBA" id="ARBA00022490"/>
    </source>
</evidence>
<keyword evidence="1 6" id="KW-0963">Cytoplasm</keyword>
<dbReference type="SUPFAM" id="SSF53335">
    <property type="entry name" value="S-adenosyl-L-methionine-dependent methyltransferases"/>
    <property type="match status" value="1"/>
</dbReference>
<evidence type="ECO:0000313" key="7">
    <source>
        <dbReference type="EMBL" id="TET47136.1"/>
    </source>
</evidence>
<feature type="binding site" evidence="6">
    <location>
        <position position="152"/>
    </location>
    <ligand>
        <name>S-adenosyl-L-methionine</name>
        <dbReference type="ChEBI" id="CHEBI:59789"/>
    </ligand>
</feature>
<dbReference type="PANTHER" id="PTHR31760">
    <property type="entry name" value="S-ADENOSYL-L-METHIONINE-DEPENDENT METHYLTRANSFERASES SUPERFAMILY PROTEIN"/>
    <property type="match status" value="1"/>
</dbReference>
<dbReference type="PIRSF" id="PIRSF003078">
    <property type="entry name" value="GidB"/>
    <property type="match status" value="1"/>
</dbReference>
<gene>
    <name evidence="6 7" type="primary">rsmG</name>
    <name evidence="7" type="ORF">E3J62_02315</name>
</gene>
<comment type="subcellular location">
    <subcellularLocation>
        <location evidence="6">Cytoplasm</location>
    </subcellularLocation>
</comment>
<reference evidence="7 8" key="1">
    <citation type="submission" date="2019-03" db="EMBL/GenBank/DDBJ databases">
        <title>Metabolic potential of uncultured bacteria and archaea associated with petroleum seepage in deep-sea sediments.</title>
        <authorList>
            <person name="Dong X."/>
            <person name="Hubert C."/>
        </authorList>
    </citation>
    <scope>NUCLEOTIDE SEQUENCE [LARGE SCALE GENOMIC DNA]</scope>
    <source>
        <strain evidence="7">E44_bin18</strain>
    </source>
</reference>
<dbReference type="Pfam" id="PF02527">
    <property type="entry name" value="GidB"/>
    <property type="match status" value="1"/>
</dbReference>
<dbReference type="CDD" id="cd02440">
    <property type="entry name" value="AdoMet_MTases"/>
    <property type="match status" value="1"/>
</dbReference>
<keyword evidence="5 6" id="KW-0949">S-adenosyl-L-methionine</keyword>
<feature type="binding site" evidence="6">
    <location>
        <begin position="136"/>
        <end position="137"/>
    </location>
    <ligand>
        <name>S-adenosyl-L-methionine</name>
        <dbReference type="ChEBI" id="CHEBI:59789"/>
    </ligand>
</feature>
<evidence type="ECO:0000256" key="4">
    <source>
        <dbReference type="ARBA" id="ARBA00022679"/>
    </source>
</evidence>
<evidence type="ECO:0000256" key="2">
    <source>
        <dbReference type="ARBA" id="ARBA00022552"/>
    </source>
</evidence>